<dbReference type="EMBL" id="JADBDY010000001">
    <property type="protein sequence ID" value="MBE1457244.1"/>
    <property type="molecule type" value="Genomic_DNA"/>
</dbReference>
<dbReference type="InterPro" id="IPR000873">
    <property type="entry name" value="AMP-dep_synth/lig_dom"/>
</dbReference>
<dbReference type="Pfam" id="PF16177">
    <property type="entry name" value="ACAS_N"/>
    <property type="match status" value="1"/>
</dbReference>
<feature type="domain" description="Acetyl-coenzyme A synthetase N-terminal" evidence="7">
    <location>
        <begin position="52"/>
        <end position="107"/>
    </location>
</feature>
<name>A0ABR9HE05_9ACTN</name>
<evidence type="ECO:0000313" key="8">
    <source>
        <dbReference type="EMBL" id="MBE1457244.1"/>
    </source>
</evidence>
<dbReference type="NCBIfam" id="NF002937">
    <property type="entry name" value="PRK03584.1"/>
    <property type="match status" value="1"/>
</dbReference>
<keyword evidence="3" id="KW-0547">Nucleotide-binding</keyword>
<dbReference type="InterPro" id="IPR020845">
    <property type="entry name" value="AMP-binding_CS"/>
</dbReference>
<dbReference type="RefSeq" id="WP_191273281.1">
    <property type="nucleotide sequence ID" value="NZ_BMXJ01000006.1"/>
</dbReference>
<keyword evidence="9" id="KW-1185">Reference proteome</keyword>
<dbReference type="InterPro" id="IPR005914">
    <property type="entry name" value="Acac_CoA_synth"/>
</dbReference>
<evidence type="ECO:0000256" key="4">
    <source>
        <dbReference type="ARBA" id="ARBA00022840"/>
    </source>
</evidence>
<sequence length="685" mass="74365">MTESSVPRVLWEPDEARIESSNIVAFARWAARNRGVEAFGGSGATAAADFDYDALWRWSVTDVDGFWASIWEYHGVRAQTPYEQVLADRSMPGAQWFPGATLNYAEHVFEGRDADEVAIRHATELRELGAWTWGDLRERTAAIAAGLRELGVGEGDRVAAYLPNLPETAAAFYAVASLGAIWSSCSPDFGVRSVIDRFAQIEPKVLLAVDGYRYAGKDFDRRPVVEELRAALPTVERTVLLDHLTPGAALDGTLPWDEFVASGSGAELAFTPVPFDHPLWVLYSSGTTGLPKAIVQGHGGILLEQLKNLNLHLDAQAHDRVLWFTTTGWMMWNFLVSVLLTKASIVLYDGSPAHPSPSTAPDDRAPSAEPPAPDLGSLWDLAAEAGVTVFGTSAGYLSSCMKEGVHPREGRDLSALKAIGSTGSPLSPEAFAWVYEEFGSDLWLFSTSGGTDICSCLVGGTPTLPVYEGEIQSRGLGMAVAAWDPEGRELVGEVGELVVTEPAPSMPVFLWGDTDGERLRDSYFSVYPGIWRHGDWIEITDRGTAIIYGRSDSTINRGGVRMGTSEIYRAVLALDEVIDALVVDVPQGDGSSKIELFTVLREGSDLEGDLPKEIARRIRTDCSPRHVPDRVRAIRAVPRTLSGKVLEVPVKRILMGESPQKVASRDSLANPEALDYFSDLADDGS</sequence>
<evidence type="ECO:0000256" key="1">
    <source>
        <dbReference type="ARBA" id="ARBA00006432"/>
    </source>
</evidence>
<dbReference type="CDD" id="cd05943">
    <property type="entry name" value="AACS"/>
    <property type="match status" value="1"/>
</dbReference>
<dbReference type="PROSITE" id="PS00455">
    <property type="entry name" value="AMP_BINDING"/>
    <property type="match status" value="1"/>
</dbReference>
<evidence type="ECO:0000256" key="2">
    <source>
        <dbReference type="ARBA" id="ARBA00022598"/>
    </source>
</evidence>
<feature type="domain" description="AMP-binding enzyme C-terminal" evidence="6">
    <location>
        <begin position="570"/>
        <end position="644"/>
    </location>
</feature>
<evidence type="ECO:0000259" key="7">
    <source>
        <dbReference type="Pfam" id="PF16177"/>
    </source>
</evidence>
<keyword evidence="4" id="KW-0067">ATP-binding</keyword>
<protein>
    <submittedName>
        <fullName evidence="8">Acetoacetyl-CoA synthetase</fullName>
        <ecNumber evidence="8">6.2.1.16</ecNumber>
    </submittedName>
</protein>
<dbReference type="InterPro" id="IPR042099">
    <property type="entry name" value="ANL_N_sf"/>
</dbReference>
<gene>
    <name evidence="8" type="ORF">H4W79_001458</name>
</gene>
<dbReference type="Proteomes" id="UP000598217">
    <property type="component" value="Unassembled WGS sequence"/>
</dbReference>
<dbReference type="InterPro" id="IPR045851">
    <property type="entry name" value="AMP-bd_C_sf"/>
</dbReference>
<evidence type="ECO:0000259" key="6">
    <source>
        <dbReference type="Pfam" id="PF13193"/>
    </source>
</evidence>
<accession>A0ABR9HE05</accession>
<dbReference type="Pfam" id="PF00501">
    <property type="entry name" value="AMP-binding"/>
    <property type="match status" value="1"/>
</dbReference>
<comment type="caution">
    <text evidence="8">The sequence shown here is derived from an EMBL/GenBank/DDBJ whole genome shotgun (WGS) entry which is preliminary data.</text>
</comment>
<keyword evidence="2 8" id="KW-0436">Ligase</keyword>
<dbReference type="Pfam" id="PF13193">
    <property type="entry name" value="AMP-binding_C"/>
    <property type="match status" value="1"/>
</dbReference>
<evidence type="ECO:0000256" key="3">
    <source>
        <dbReference type="ARBA" id="ARBA00022741"/>
    </source>
</evidence>
<proteinExistence type="inferred from homology"/>
<feature type="domain" description="AMP-dependent synthetase/ligase" evidence="5">
    <location>
        <begin position="121"/>
        <end position="502"/>
    </location>
</feature>
<comment type="similarity">
    <text evidence="1">Belongs to the ATP-dependent AMP-binding enzyme family.</text>
</comment>
<dbReference type="SUPFAM" id="SSF56801">
    <property type="entry name" value="Acetyl-CoA synthetase-like"/>
    <property type="match status" value="1"/>
</dbReference>
<dbReference type="Gene3D" id="3.40.50.12780">
    <property type="entry name" value="N-terminal domain of ligase-like"/>
    <property type="match status" value="1"/>
</dbReference>
<reference evidence="8 9" key="1">
    <citation type="submission" date="2020-10" db="EMBL/GenBank/DDBJ databases">
        <title>Sequencing the genomes of 1000 actinobacteria strains.</title>
        <authorList>
            <person name="Klenk H.-P."/>
        </authorList>
    </citation>
    <scope>NUCLEOTIDE SEQUENCE [LARGE SCALE GENOMIC DNA]</scope>
    <source>
        <strain evidence="8 9">DSM 45157</strain>
    </source>
</reference>
<dbReference type="PANTHER" id="PTHR42921">
    <property type="entry name" value="ACETOACETYL-COA SYNTHETASE"/>
    <property type="match status" value="1"/>
</dbReference>
<dbReference type="PANTHER" id="PTHR42921:SF1">
    <property type="entry name" value="ACETOACETYL-COA SYNTHETASE"/>
    <property type="match status" value="1"/>
</dbReference>
<dbReference type="Gene3D" id="3.30.300.30">
    <property type="match status" value="1"/>
</dbReference>
<evidence type="ECO:0000313" key="9">
    <source>
        <dbReference type="Proteomes" id="UP000598217"/>
    </source>
</evidence>
<dbReference type="InterPro" id="IPR025110">
    <property type="entry name" value="AMP-bd_C"/>
</dbReference>
<dbReference type="EC" id="6.2.1.16" evidence="8"/>
<organism evidence="8 9">
    <name type="scientific">Nocardiopsis terrae</name>
    <dbReference type="NCBI Taxonomy" id="372655"/>
    <lineage>
        <taxon>Bacteria</taxon>
        <taxon>Bacillati</taxon>
        <taxon>Actinomycetota</taxon>
        <taxon>Actinomycetes</taxon>
        <taxon>Streptosporangiales</taxon>
        <taxon>Nocardiopsidaceae</taxon>
        <taxon>Nocardiopsis</taxon>
    </lineage>
</organism>
<evidence type="ECO:0000259" key="5">
    <source>
        <dbReference type="Pfam" id="PF00501"/>
    </source>
</evidence>
<dbReference type="InterPro" id="IPR032387">
    <property type="entry name" value="ACAS_N"/>
</dbReference>
<dbReference type="GO" id="GO:0030729">
    <property type="term" value="F:acetoacetate-CoA ligase activity"/>
    <property type="evidence" value="ECO:0007669"/>
    <property type="project" value="UniProtKB-EC"/>
</dbReference>
<dbReference type="NCBIfam" id="TIGR01217">
    <property type="entry name" value="ac_ac_CoA_syn"/>
    <property type="match status" value="1"/>
</dbReference>